<proteinExistence type="predicted"/>
<dbReference type="EMBL" id="FLUL01000001">
    <property type="protein sequence ID" value="SBW06689.1"/>
    <property type="molecule type" value="Genomic_DNA"/>
</dbReference>
<dbReference type="AlphaFoldDB" id="A0A212K4N7"/>
<evidence type="ECO:0000259" key="2">
    <source>
        <dbReference type="Pfam" id="PF17127"/>
    </source>
</evidence>
<dbReference type="InterPro" id="IPR036249">
    <property type="entry name" value="Thioredoxin-like_sf"/>
</dbReference>
<accession>A0A212K4N7</accession>
<organism evidence="3">
    <name type="scientific">uncultured Dysgonomonas sp</name>
    <dbReference type="NCBI Taxonomy" id="206096"/>
    <lineage>
        <taxon>Bacteria</taxon>
        <taxon>Pseudomonadati</taxon>
        <taxon>Bacteroidota</taxon>
        <taxon>Bacteroidia</taxon>
        <taxon>Bacteroidales</taxon>
        <taxon>Dysgonomonadaceae</taxon>
        <taxon>Dysgonomonas</taxon>
        <taxon>environmental samples</taxon>
    </lineage>
</organism>
<reference evidence="3" key="1">
    <citation type="submission" date="2016-04" db="EMBL/GenBank/DDBJ databases">
        <authorList>
            <person name="Evans L.H."/>
            <person name="Alamgir A."/>
            <person name="Owens N."/>
            <person name="Weber N.D."/>
            <person name="Virtaneva K."/>
            <person name="Barbian K."/>
            <person name="Babar A."/>
            <person name="Rosenke K."/>
        </authorList>
    </citation>
    <scope>NUCLEOTIDE SEQUENCE</scope>
    <source>
        <strain evidence="3">86-2</strain>
    </source>
</reference>
<name>A0A212K4N7_9BACT</name>
<gene>
    <name evidence="3" type="ORF">KL86DYS2_13018</name>
</gene>
<dbReference type="InterPro" id="IPR033395">
    <property type="entry name" value="DUF5106"/>
</dbReference>
<dbReference type="SUPFAM" id="SSF52833">
    <property type="entry name" value="Thioredoxin-like"/>
    <property type="match status" value="1"/>
</dbReference>
<evidence type="ECO:0000256" key="1">
    <source>
        <dbReference type="SAM" id="Phobius"/>
    </source>
</evidence>
<keyword evidence="1" id="KW-0812">Transmembrane</keyword>
<keyword evidence="1" id="KW-1133">Transmembrane helix</keyword>
<dbReference type="Gene3D" id="3.40.30.10">
    <property type="entry name" value="Glutaredoxin"/>
    <property type="match status" value="1"/>
</dbReference>
<dbReference type="Pfam" id="PF17127">
    <property type="entry name" value="DUF5106"/>
    <property type="match status" value="1"/>
</dbReference>
<sequence>MLKICVWVIYPIVFIAGISFMLINYIGDGMHENDNLFVTGRIPPKETTVFTVAAIPDELKSHLLRADYLVSHYWDSFDFSDTAYINLPEITEQAFVDFLDVLPHADKLKAYFSISAMLERALTEEPAGIVYAYFIGLYRDYLYDPNSPMRDEEYYIPVAKHICENSANDIATKERATFDLSMMLKNRKGNIATNFTYTLTNGDKDKLHSIKAEYTLLFFYYSDCMDCKRTKKMLENSQIINSLLRTGKLKILALYPGSDIKMWRAYSTTIPQQWINAYDSSEDQIIKNKLYSIRAIPSLYFLDRDKRVVMKDVTAEQVFAFLNRETYN</sequence>
<feature type="transmembrane region" description="Helical" evidence="1">
    <location>
        <begin position="7"/>
        <end position="27"/>
    </location>
</feature>
<evidence type="ECO:0000313" key="3">
    <source>
        <dbReference type="EMBL" id="SBW06689.1"/>
    </source>
</evidence>
<feature type="domain" description="DUF5106" evidence="2">
    <location>
        <begin position="45"/>
        <end position="186"/>
    </location>
</feature>
<keyword evidence="1" id="KW-0472">Membrane</keyword>
<protein>
    <recommendedName>
        <fullName evidence="2">DUF5106 domain-containing protein</fullName>
    </recommendedName>
</protein>